<keyword evidence="2 3" id="KW-0808">Transferase</keyword>
<dbReference type="InterPro" id="IPR051199">
    <property type="entry name" value="LPS_LOS_Heptosyltrfase"/>
</dbReference>
<keyword evidence="1" id="KW-0328">Glycosyltransferase</keyword>
<dbReference type="AlphaFoldDB" id="A0A212KCF1"/>
<dbReference type="Gene3D" id="3.40.50.2000">
    <property type="entry name" value="Glycogen Phosphorylase B"/>
    <property type="match status" value="2"/>
</dbReference>
<dbReference type="PANTHER" id="PTHR30160">
    <property type="entry name" value="TETRAACYLDISACCHARIDE 4'-KINASE-RELATED"/>
    <property type="match status" value="1"/>
</dbReference>
<sequence length="470" mass="52051">MANKPILIIQMQRLGDLVLSYPLMGWLSRLYPDNPLWVVGEEMFFAELMELSPTATYFAYDAAPGLRKNAYRMVINLSHRPEAIALAGALDAEERIGAYRDKTTGAMFINGDWQVYRASLVNNNRYNLYHWADMNALDVVPPDRLRTTSWPKPRETAATASAHIGLFLGASEQDKHPDAGFWTALAGELLEAGHRPVLLGGEAEKPLGGEVAKALGAPALNLTGHFSVSALCRFLRELDLFVTPDTGPMHLAVWTGTPVLNISTGPVNAWETGPFSPGHFVLRAALPCVGCWHCTQGSVLCKEALHASRTAYLIHELVSKKEKNLHRFALPDQELLRTARDSHNLFHLEQIIGETPPRQVTALFWQAFFGNRTGIFTDAELRQAWKNFAEASPGNGPAFIQALVKLSKELSLHLRGSHAASVNTETFWASFPLPLRPLTSYMHLSLQNGMFKNAAFAQALELVERLISLH</sequence>
<dbReference type="GO" id="GO:0009244">
    <property type="term" value="P:lipopolysaccharide core region biosynthetic process"/>
    <property type="evidence" value="ECO:0007669"/>
    <property type="project" value="TreeGrafter"/>
</dbReference>
<evidence type="ECO:0000313" key="3">
    <source>
        <dbReference type="EMBL" id="SBW09361.1"/>
    </source>
</evidence>
<dbReference type="SUPFAM" id="SSF53756">
    <property type="entry name" value="UDP-Glycosyltransferase/glycogen phosphorylase"/>
    <property type="match status" value="1"/>
</dbReference>
<dbReference type="GO" id="GO:0005829">
    <property type="term" value="C:cytosol"/>
    <property type="evidence" value="ECO:0007669"/>
    <property type="project" value="TreeGrafter"/>
</dbReference>
<accession>A0A212KCF1</accession>
<reference evidence="3" key="1">
    <citation type="submission" date="2016-04" db="EMBL/GenBank/DDBJ databases">
        <authorList>
            <person name="Evans L.H."/>
            <person name="Alamgir A."/>
            <person name="Owens N."/>
            <person name="Weber N.D."/>
            <person name="Virtaneva K."/>
            <person name="Barbian K."/>
            <person name="Babar A."/>
            <person name="Rosenke K."/>
        </authorList>
    </citation>
    <scope>NUCLEOTIDE SEQUENCE</scope>
    <source>
        <strain evidence="3">86</strain>
    </source>
</reference>
<dbReference type="CDD" id="cd03789">
    <property type="entry name" value="GT9_LPS_heptosyltransferase"/>
    <property type="match status" value="1"/>
</dbReference>
<dbReference type="Pfam" id="PF01075">
    <property type="entry name" value="Glyco_transf_9"/>
    <property type="match status" value="1"/>
</dbReference>
<name>A0A212KCF1_9DELT</name>
<dbReference type="InterPro" id="IPR002201">
    <property type="entry name" value="Glyco_trans_9"/>
</dbReference>
<evidence type="ECO:0000256" key="2">
    <source>
        <dbReference type="ARBA" id="ARBA00022679"/>
    </source>
</evidence>
<proteinExistence type="predicted"/>
<organism evidence="3">
    <name type="scientific">uncultured delta proteobacterium</name>
    <dbReference type="NCBI Taxonomy" id="34034"/>
    <lineage>
        <taxon>Bacteria</taxon>
        <taxon>Deltaproteobacteria</taxon>
        <taxon>environmental samples</taxon>
    </lineage>
</organism>
<gene>
    <name evidence="3" type="ORF">KL86DPRO_50146</name>
</gene>
<dbReference type="PANTHER" id="PTHR30160:SF7">
    <property type="entry name" value="ADP-HEPTOSE--LPS HEPTOSYLTRANSFERASE 2"/>
    <property type="match status" value="1"/>
</dbReference>
<dbReference type="GO" id="GO:0008713">
    <property type="term" value="F:ADP-heptose-lipopolysaccharide heptosyltransferase activity"/>
    <property type="evidence" value="ECO:0007669"/>
    <property type="project" value="TreeGrafter"/>
</dbReference>
<protein>
    <submittedName>
        <fullName evidence="3">Glycosyl transferase family 9</fullName>
    </submittedName>
</protein>
<dbReference type="EMBL" id="FLUQ01000005">
    <property type="protein sequence ID" value="SBW09361.1"/>
    <property type="molecule type" value="Genomic_DNA"/>
</dbReference>
<evidence type="ECO:0000256" key="1">
    <source>
        <dbReference type="ARBA" id="ARBA00022676"/>
    </source>
</evidence>